<organism evidence="1">
    <name type="scientific">Anguilla anguilla</name>
    <name type="common">European freshwater eel</name>
    <name type="synonym">Muraena anguilla</name>
    <dbReference type="NCBI Taxonomy" id="7936"/>
    <lineage>
        <taxon>Eukaryota</taxon>
        <taxon>Metazoa</taxon>
        <taxon>Chordata</taxon>
        <taxon>Craniata</taxon>
        <taxon>Vertebrata</taxon>
        <taxon>Euteleostomi</taxon>
        <taxon>Actinopterygii</taxon>
        <taxon>Neopterygii</taxon>
        <taxon>Teleostei</taxon>
        <taxon>Anguilliformes</taxon>
        <taxon>Anguillidae</taxon>
        <taxon>Anguilla</taxon>
    </lineage>
</organism>
<dbReference type="AlphaFoldDB" id="A0A0E9XQL8"/>
<proteinExistence type="predicted"/>
<protein>
    <submittedName>
        <fullName evidence="1">Uncharacterized protein</fullName>
    </submittedName>
</protein>
<accession>A0A0E9XQL8</accession>
<evidence type="ECO:0000313" key="1">
    <source>
        <dbReference type="EMBL" id="JAI05038.1"/>
    </source>
</evidence>
<name>A0A0E9XQL8_ANGAN</name>
<sequence>MRSKPWAVLAGVSLLLSTKMSRRKKKL</sequence>
<reference evidence="1" key="2">
    <citation type="journal article" date="2015" name="Fish Shellfish Immunol.">
        <title>Early steps in the European eel (Anguilla anguilla)-Vibrio vulnificus interaction in the gills: Role of the RtxA13 toxin.</title>
        <authorList>
            <person name="Callol A."/>
            <person name="Pajuelo D."/>
            <person name="Ebbesson L."/>
            <person name="Teles M."/>
            <person name="MacKenzie S."/>
            <person name="Amaro C."/>
        </authorList>
    </citation>
    <scope>NUCLEOTIDE SEQUENCE</scope>
</reference>
<reference evidence="1" key="1">
    <citation type="submission" date="2014-11" db="EMBL/GenBank/DDBJ databases">
        <authorList>
            <person name="Amaro Gonzalez C."/>
        </authorList>
    </citation>
    <scope>NUCLEOTIDE SEQUENCE</scope>
</reference>
<dbReference type="EMBL" id="GBXM01003540">
    <property type="protein sequence ID" value="JAI05038.1"/>
    <property type="molecule type" value="Transcribed_RNA"/>
</dbReference>